<protein>
    <submittedName>
        <fullName evidence="4">FAHD1 protein</fullName>
    </submittedName>
</protein>
<proteinExistence type="inferred from homology"/>
<dbReference type="OrthoDB" id="446953at2759"/>
<dbReference type="GO" id="GO:0018773">
    <property type="term" value="F:acetylpyruvate hydrolase activity"/>
    <property type="evidence" value="ECO:0007669"/>
    <property type="project" value="TreeGrafter"/>
</dbReference>
<comment type="similarity">
    <text evidence="1">Belongs to the FAH family.</text>
</comment>
<feature type="domain" description="Fumarylacetoacetase-like C-terminal" evidence="3">
    <location>
        <begin position="11"/>
        <end position="216"/>
    </location>
</feature>
<sequence>MATNFWSTGRKIVAVGKNYQKHIEEMAQIGSKKDEKFLSEGAKTPVLFLKPTSSYLPLGSGPIRLPRNIGPIHHEVELGIVIGQKCKRVKESEALSVIAGYCLALDLTARDLQLAAKEKGMPWSVAKGYDHFTPVGAFVDKMHVLDPHNLELFCQVNGVERQRGNTKDMVFRIPSLISYISSIFTLECGDVILTGTPEGVGPIQAGDKVVAGICDLPEAGLQFDVENEPE</sequence>
<dbReference type="Gene3D" id="3.90.850.10">
    <property type="entry name" value="Fumarylacetoacetase-like, C-terminal domain"/>
    <property type="match status" value="1"/>
</dbReference>
<evidence type="ECO:0000313" key="4">
    <source>
        <dbReference type="EMBL" id="CAE7232458.1"/>
    </source>
</evidence>
<dbReference type="Pfam" id="PF01557">
    <property type="entry name" value="FAA_hydrolase"/>
    <property type="match status" value="1"/>
</dbReference>
<dbReference type="GO" id="GO:0046872">
    <property type="term" value="F:metal ion binding"/>
    <property type="evidence" value="ECO:0007669"/>
    <property type="project" value="UniProtKB-KW"/>
</dbReference>
<dbReference type="FunFam" id="3.90.850.10:FF:000003">
    <property type="entry name" value="Fumarylacetoacetate hydrolase domain-containing 1"/>
    <property type="match status" value="1"/>
</dbReference>
<evidence type="ECO:0000256" key="2">
    <source>
        <dbReference type="ARBA" id="ARBA00022723"/>
    </source>
</evidence>
<dbReference type="AlphaFoldDB" id="A0A812KLH5"/>
<dbReference type="GO" id="GO:0019752">
    <property type="term" value="P:carboxylic acid metabolic process"/>
    <property type="evidence" value="ECO:0007669"/>
    <property type="project" value="UniProtKB-ARBA"/>
</dbReference>
<name>A0A812KLH5_SYMPI</name>
<dbReference type="InterPro" id="IPR011234">
    <property type="entry name" value="Fumarylacetoacetase-like_C"/>
</dbReference>
<dbReference type="GO" id="GO:0005739">
    <property type="term" value="C:mitochondrion"/>
    <property type="evidence" value="ECO:0007669"/>
    <property type="project" value="TreeGrafter"/>
</dbReference>
<evidence type="ECO:0000313" key="5">
    <source>
        <dbReference type="Proteomes" id="UP000649617"/>
    </source>
</evidence>
<gene>
    <name evidence="4" type="primary">FAHD1</name>
    <name evidence="4" type="ORF">SPIL2461_LOCUS3609</name>
</gene>
<dbReference type="InterPro" id="IPR036663">
    <property type="entry name" value="Fumarylacetoacetase_C_sf"/>
</dbReference>
<dbReference type="EMBL" id="CAJNIZ010004424">
    <property type="protein sequence ID" value="CAE7232458.1"/>
    <property type="molecule type" value="Genomic_DNA"/>
</dbReference>
<organism evidence="4 5">
    <name type="scientific">Symbiodinium pilosum</name>
    <name type="common">Dinoflagellate</name>
    <dbReference type="NCBI Taxonomy" id="2952"/>
    <lineage>
        <taxon>Eukaryota</taxon>
        <taxon>Sar</taxon>
        <taxon>Alveolata</taxon>
        <taxon>Dinophyceae</taxon>
        <taxon>Suessiales</taxon>
        <taxon>Symbiodiniaceae</taxon>
        <taxon>Symbiodinium</taxon>
    </lineage>
</organism>
<keyword evidence="2" id="KW-0479">Metal-binding</keyword>
<dbReference type="PANTHER" id="PTHR11820:SF7">
    <property type="entry name" value="ACYLPYRUVASE FAHD1, MITOCHONDRIAL"/>
    <property type="match status" value="1"/>
</dbReference>
<keyword evidence="5" id="KW-1185">Reference proteome</keyword>
<evidence type="ECO:0000259" key="3">
    <source>
        <dbReference type="Pfam" id="PF01557"/>
    </source>
</evidence>
<reference evidence="4" key="1">
    <citation type="submission" date="2021-02" db="EMBL/GenBank/DDBJ databases">
        <authorList>
            <person name="Dougan E. K."/>
            <person name="Rhodes N."/>
            <person name="Thang M."/>
            <person name="Chan C."/>
        </authorList>
    </citation>
    <scope>NUCLEOTIDE SEQUENCE</scope>
</reference>
<evidence type="ECO:0000256" key="1">
    <source>
        <dbReference type="ARBA" id="ARBA00010211"/>
    </source>
</evidence>
<dbReference type="SUPFAM" id="SSF56529">
    <property type="entry name" value="FAH"/>
    <property type="match status" value="1"/>
</dbReference>
<dbReference type="PANTHER" id="PTHR11820">
    <property type="entry name" value="ACYLPYRUVASE"/>
    <property type="match status" value="1"/>
</dbReference>
<accession>A0A812KLH5</accession>
<dbReference type="Proteomes" id="UP000649617">
    <property type="component" value="Unassembled WGS sequence"/>
</dbReference>
<comment type="caution">
    <text evidence="4">The sequence shown here is derived from an EMBL/GenBank/DDBJ whole genome shotgun (WGS) entry which is preliminary data.</text>
</comment>